<evidence type="ECO:0000313" key="2">
    <source>
        <dbReference type="Proteomes" id="UP001469553"/>
    </source>
</evidence>
<gene>
    <name evidence="1" type="ORF">AMECASPLE_038273</name>
</gene>
<feature type="non-terminal residue" evidence="1">
    <location>
        <position position="59"/>
    </location>
</feature>
<reference evidence="1 2" key="1">
    <citation type="submission" date="2021-06" db="EMBL/GenBank/DDBJ databases">
        <authorList>
            <person name="Palmer J.M."/>
        </authorList>
    </citation>
    <scope>NUCLEOTIDE SEQUENCE [LARGE SCALE GENOMIC DNA]</scope>
    <source>
        <strain evidence="1 2">AS_MEX2019</strain>
        <tissue evidence="1">Muscle</tissue>
    </source>
</reference>
<dbReference type="Proteomes" id="UP001469553">
    <property type="component" value="Unassembled WGS sequence"/>
</dbReference>
<comment type="caution">
    <text evidence="1">The sequence shown here is derived from an EMBL/GenBank/DDBJ whole genome shotgun (WGS) entry which is preliminary data.</text>
</comment>
<sequence length="59" mass="6787">LQESFRGVIESTRGSSSELKVEDERKRSWKVNGVSEDRLLTEPRQQLNVSNRVFKPLVA</sequence>
<feature type="non-terminal residue" evidence="1">
    <location>
        <position position="1"/>
    </location>
</feature>
<keyword evidence="2" id="KW-1185">Reference proteome</keyword>
<accession>A0ABV0XX44</accession>
<protein>
    <submittedName>
        <fullName evidence="1">Uncharacterized protein</fullName>
    </submittedName>
</protein>
<organism evidence="1 2">
    <name type="scientific">Ameca splendens</name>
    <dbReference type="NCBI Taxonomy" id="208324"/>
    <lineage>
        <taxon>Eukaryota</taxon>
        <taxon>Metazoa</taxon>
        <taxon>Chordata</taxon>
        <taxon>Craniata</taxon>
        <taxon>Vertebrata</taxon>
        <taxon>Euteleostomi</taxon>
        <taxon>Actinopterygii</taxon>
        <taxon>Neopterygii</taxon>
        <taxon>Teleostei</taxon>
        <taxon>Neoteleostei</taxon>
        <taxon>Acanthomorphata</taxon>
        <taxon>Ovalentaria</taxon>
        <taxon>Atherinomorphae</taxon>
        <taxon>Cyprinodontiformes</taxon>
        <taxon>Goodeidae</taxon>
        <taxon>Ameca</taxon>
    </lineage>
</organism>
<dbReference type="EMBL" id="JAHRIP010016353">
    <property type="protein sequence ID" value="MEQ2286057.1"/>
    <property type="molecule type" value="Genomic_DNA"/>
</dbReference>
<name>A0ABV0XX44_9TELE</name>
<evidence type="ECO:0000313" key="1">
    <source>
        <dbReference type="EMBL" id="MEQ2286057.1"/>
    </source>
</evidence>
<proteinExistence type="predicted"/>